<protein>
    <submittedName>
        <fullName evidence="6">ABC transporter substrate-binding protein</fullName>
    </submittedName>
</protein>
<evidence type="ECO:0000256" key="2">
    <source>
        <dbReference type="ARBA" id="ARBA00005695"/>
    </source>
</evidence>
<organism evidence="6 7">
    <name type="scientific">Streptomyces meridianus</name>
    <dbReference type="NCBI Taxonomy" id="2938945"/>
    <lineage>
        <taxon>Bacteria</taxon>
        <taxon>Bacillati</taxon>
        <taxon>Actinomycetota</taxon>
        <taxon>Actinomycetes</taxon>
        <taxon>Kitasatosporales</taxon>
        <taxon>Streptomycetaceae</taxon>
        <taxon>Streptomyces</taxon>
    </lineage>
</organism>
<comment type="similarity">
    <text evidence="2">Belongs to the bacterial solute-binding protein 5 family.</text>
</comment>
<name>A0ABT0X5X7_9ACTN</name>
<accession>A0ABT0X5X7</accession>
<comment type="subcellular location">
    <subcellularLocation>
        <location evidence="1">Cell envelope</location>
    </subcellularLocation>
</comment>
<dbReference type="Pfam" id="PF00496">
    <property type="entry name" value="SBP_bac_5"/>
    <property type="match status" value="1"/>
</dbReference>
<dbReference type="PANTHER" id="PTHR30290">
    <property type="entry name" value="PERIPLASMIC BINDING COMPONENT OF ABC TRANSPORTER"/>
    <property type="match status" value="1"/>
</dbReference>
<proteinExistence type="inferred from homology"/>
<evidence type="ECO:0000256" key="1">
    <source>
        <dbReference type="ARBA" id="ARBA00004196"/>
    </source>
</evidence>
<dbReference type="Gene3D" id="3.40.190.10">
    <property type="entry name" value="Periplasmic binding protein-like II"/>
    <property type="match status" value="1"/>
</dbReference>
<dbReference type="EMBL" id="JAMQGM010000023">
    <property type="protein sequence ID" value="MCM2577944.1"/>
    <property type="molecule type" value="Genomic_DNA"/>
</dbReference>
<gene>
    <name evidence="6" type="ORF">M1E25_11340</name>
</gene>
<evidence type="ECO:0000256" key="4">
    <source>
        <dbReference type="ARBA" id="ARBA00022729"/>
    </source>
</evidence>
<evidence type="ECO:0000313" key="7">
    <source>
        <dbReference type="Proteomes" id="UP001167160"/>
    </source>
</evidence>
<dbReference type="Proteomes" id="UP001167160">
    <property type="component" value="Unassembled WGS sequence"/>
</dbReference>
<evidence type="ECO:0000259" key="5">
    <source>
        <dbReference type="Pfam" id="PF00496"/>
    </source>
</evidence>
<keyword evidence="4" id="KW-0732">Signal</keyword>
<keyword evidence="7" id="KW-1185">Reference proteome</keyword>
<sequence>MALLTVGALAGCSLLPTAEAEQKPIDVGTTDTVTSLDPAGAYDVGSWSLYSNLYQSLMTFTPGATRPVPDAAKWCRFSGEDLRTFRCELRDDLRFPSGRRVTAEDVRFSFDRIAAIKDPLGPLPVLDTLKYVHAEGRTVTFELSTPDATFPYKIATGAGSIVDSRRYKPDRLRQGTSVDGTGPYLLNEYVSGRKAVLVPNPHYRGAVRQQSSPVDIHYFVDPKRLGKAWKAGRLDVAARQMPPEDIKELSSPTATGVKVMANPAGTTRVMAFNVREGSAMHRREVRQAAADLVDRPALARKVHHRTVSALYSLIPQGMSGHTTTFYDRYPKPDPERARARLAAAGVTLPVDITLGYSSGAATDEETAELRRQLESGGLFRVKTVRQEWTAFQKSYADGDFDAFCIGWVADFPDPDTFTAPLVGQKSALHTGYRSARIEELIRSTQRNSRRARAVTDFHAIQRIVARDVPMIPLWQKKEYVLGTETITGTQYLSDGTGVWRLWRLGRM</sequence>
<dbReference type="RefSeq" id="WP_251413522.1">
    <property type="nucleotide sequence ID" value="NZ_JAMQGM010000023.1"/>
</dbReference>
<dbReference type="InterPro" id="IPR000914">
    <property type="entry name" value="SBP_5_dom"/>
</dbReference>
<dbReference type="PANTHER" id="PTHR30290:SF10">
    <property type="entry name" value="PERIPLASMIC OLIGOPEPTIDE-BINDING PROTEIN-RELATED"/>
    <property type="match status" value="1"/>
</dbReference>
<dbReference type="InterPro" id="IPR030678">
    <property type="entry name" value="Peptide/Ni-bd"/>
</dbReference>
<comment type="caution">
    <text evidence="6">The sequence shown here is derived from an EMBL/GenBank/DDBJ whole genome shotgun (WGS) entry which is preliminary data.</text>
</comment>
<dbReference type="InterPro" id="IPR039424">
    <property type="entry name" value="SBP_5"/>
</dbReference>
<feature type="domain" description="Solute-binding protein family 5" evidence="5">
    <location>
        <begin position="68"/>
        <end position="425"/>
    </location>
</feature>
<reference evidence="6" key="1">
    <citation type="journal article" date="2023" name="Int. J. Syst. Evol. Microbiol.">
        <title>Streptomyces meridianus sp. nov. isolated from brackish water of the Tagus estuary in Alcochete, Portugal.</title>
        <authorList>
            <person name="Santos J.D.N."/>
            <person name="Klimek D."/>
            <person name="Calusinska M."/>
            <person name="Lobo Da Cunha A."/>
            <person name="Catita J."/>
            <person name="Goncalves H."/>
            <person name="Gonzalez I."/>
            <person name="Reyes F."/>
            <person name="Lage O.M."/>
        </authorList>
    </citation>
    <scope>NUCLEOTIDE SEQUENCE</scope>
    <source>
        <strain evidence="6">MTZ3.1</strain>
    </source>
</reference>
<dbReference type="SUPFAM" id="SSF53850">
    <property type="entry name" value="Periplasmic binding protein-like II"/>
    <property type="match status" value="1"/>
</dbReference>
<evidence type="ECO:0000313" key="6">
    <source>
        <dbReference type="EMBL" id="MCM2577944.1"/>
    </source>
</evidence>
<dbReference type="PIRSF" id="PIRSF002741">
    <property type="entry name" value="MppA"/>
    <property type="match status" value="1"/>
</dbReference>
<dbReference type="Gene3D" id="3.10.105.10">
    <property type="entry name" value="Dipeptide-binding Protein, Domain 3"/>
    <property type="match status" value="1"/>
</dbReference>
<dbReference type="Gene3D" id="3.90.76.10">
    <property type="entry name" value="Dipeptide-binding Protein, Domain 1"/>
    <property type="match status" value="1"/>
</dbReference>
<keyword evidence="3" id="KW-0813">Transport</keyword>
<evidence type="ECO:0000256" key="3">
    <source>
        <dbReference type="ARBA" id="ARBA00022448"/>
    </source>
</evidence>